<evidence type="ECO:0000313" key="2">
    <source>
        <dbReference type="WBParaSite" id="JU765_v2.g10517.t1"/>
    </source>
</evidence>
<dbReference type="Proteomes" id="UP000887576">
    <property type="component" value="Unplaced"/>
</dbReference>
<name>A0AC34PW08_9BILA</name>
<reference evidence="2" key="1">
    <citation type="submission" date="2022-11" db="UniProtKB">
        <authorList>
            <consortium name="WormBaseParasite"/>
        </authorList>
    </citation>
    <scope>IDENTIFICATION</scope>
</reference>
<evidence type="ECO:0000313" key="1">
    <source>
        <dbReference type="Proteomes" id="UP000887576"/>
    </source>
</evidence>
<accession>A0AC34PW08</accession>
<sequence>MCGLCRPIRRKRPKNENNSISGTTTLDTSTFARLSTSHGTILNNLGNNSSTNDKNINKQTGNEFNPMLDASKQDDENDQLFHVRRADQPSQNQPISPRAMSIFNQGKPPPTIVKAGSLPPLGVVKSSNQANQYQGPYGFPPQTTQSMGFPQVRQPADFIDYPEATMPRSYQVDYEDQMVGEMNYRPPVDYKIPANFAYPQAIPNPQQMNFR</sequence>
<protein>
    <submittedName>
        <fullName evidence="2">Uncharacterized protein</fullName>
    </submittedName>
</protein>
<proteinExistence type="predicted"/>
<dbReference type="WBParaSite" id="JU765_v2.g10517.t1">
    <property type="protein sequence ID" value="JU765_v2.g10517.t1"/>
    <property type="gene ID" value="JU765_v2.g10517"/>
</dbReference>
<organism evidence="1 2">
    <name type="scientific">Panagrolaimus sp. JU765</name>
    <dbReference type="NCBI Taxonomy" id="591449"/>
    <lineage>
        <taxon>Eukaryota</taxon>
        <taxon>Metazoa</taxon>
        <taxon>Ecdysozoa</taxon>
        <taxon>Nematoda</taxon>
        <taxon>Chromadorea</taxon>
        <taxon>Rhabditida</taxon>
        <taxon>Tylenchina</taxon>
        <taxon>Panagrolaimomorpha</taxon>
        <taxon>Panagrolaimoidea</taxon>
        <taxon>Panagrolaimidae</taxon>
        <taxon>Panagrolaimus</taxon>
    </lineage>
</organism>